<dbReference type="EMBL" id="JBHPBY010000592">
    <property type="protein sequence ID" value="MFC1853748.1"/>
    <property type="molecule type" value="Genomic_DNA"/>
</dbReference>
<evidence type="ECO:0000313" key="1">
    <source>
        <dbReference type="EMBL" id="MFC1853748.1"/>
    </source>
</evidence>
<sequence length="160" mass="18657">MPCDGYSVTYVLVELHRIGLVGLKKTFMQVDQSGLSDRDAKLDLMLKMLARENYIPLDKIEAYRTTLWREYLRHKGEDFSDFFSPIQVIVRGENGEERNLFVKTLRSVFSYFELKPLISFTPPAPEGPHPQLVVDDQTIVQGYTNHKWFKEAVKRTISDW</sequence>
<dbReference type="Proteomes" id="UP001594351">
    <property type="component" value="Unassembled WGS sequence"/>
</dbReference>
<proteinExistence type="predicted"/>
<gene>
    <name evidence="1" type="ORF">ACFL27_26490</name>
</gene>
<accession>A0ABV6Z5M9</accession>
<organism evidence="1 2">
    <name type="scientific">candidate division CSSED10-310 bacterium</name>
    <dbReference type="NCBI Taxonomy" id="2855610"/>
    <lineage>
        <taxon>Bacteria</taxon>
        <taxon>Bacteria division CSSED10-310</taxon>
    </lineage>
</organism>
<reference evidence="1 2" key="1">
    <citation type="submission" date="2024-09" db="EMBL/GenBank/DDBJ databases">
        <title>Laminarin stimulates single cell rates of sulfate reduction while oxygen inhibits transcriptomic activity in coastal marine sediment.</title>
        <authorList>
            <person name="Lindsay M."/>
            <person name="Orcutt B."/>
            <person name="Emerson D."/>
            <person name="Stepanauskas R."/>
            <person name="D'Angelo T."/>
        </authorList>
    </citation>
    <scope>NUCLEOTIDE SEQUENCE [LARGE SCALE GENOMIC DNA]</scope>
    <source>
        <strain evidence="1">SAG AM-311-K15</strain>
    </source>
</reference>
<keyword evidence="2" id="KW-1185">Reference proteome</keyword>
<evidence type="ECO:0000313" key="2">
    <source>
        <dbReference type="Proteomes" id="UP001594351"/>
    </source>
</evidence>
<comment type="caution">
    <text evidence="1">The sequence shown here is derived from an EMBL/GenBank/DDBJ whole genome shotgun (WGS) entry which is preliminary data.</text>
</comment>
<protein>
    <submittedName>
        <fullName evidence="1">Uncharacterized protein</fullName>
    </submittedName>
</protein>
<name>A0ABV6Z5M9_UNCC1</name>